<feature type="chain" id="PRO_5006898567" evidence="1">
    <location>
        <begin position="19"/>
        <end position="354"/>
    </location>
</feature>
<dbReference type="PANTHER" id="PTHR31451">
    <property type="match status" value="1"/>
</dbReference>
<gene>
    <name evidence="2" type="ORF">Z045_01985</name>
</gene>
<dbReference type="Proteomes" id="UP000053060">
    <property type="component" value="Unassembled WGS sequence"/>
</dbReference>
<keyword evidence="1" id="KW-0732">Signal</keyword>
<proteinExistence type="predicted"/>
<reference evidence="3" key="1">
    <citation type="submission" date="2015-01" db="EMBL/GenBank/DDBJ databases">
        <title>Draft genome sequence of Rhodococcus pyridinivorans strain KG-16, a hydrocarbon-degrading bacterium.</title>
        <authorList>
            <person name="Aggarwal R.K."/>
            <person name="Dawar C."/>
        </authorList>
    </citation>
    <scope>NUCLEOTIDE SEQUENCE [LARGE SCALE GENOMIC DNA]</scope>
    <source>
        <strain evidence="3">KG-16</strain>
    </source>
</reference>
<dbReference type="PATRIC" id="fig|1441730.3.peg.415"/>
<dbReference type="RefSeq" id="WP_060650373.1">
    <property type="nucleotide sequence ID" value="NZ_AZXY01000001.1"/>
</dbReference>
<evidence type="ECO:0000313" key="2">
    <source>
        <dbReference type="EMBL" id="KSZ60256.1"/>
    </source>
</evidence>
<dbReference type="EMBL" id="AZXY01000001">
    <property type="protein sequence ID" value="KSZ60256.1"/>
    <property type="molecule type" value="Genomic_DNA"/>
</dbReference>
<protein>
    <submittedName>
        <fullName evidence="2">Beta-mannosidase</fullName>
    </submittedName>
</protein>
<name>A0A0V9UQJ1_9NOCA</name>
<dbReference type="AlphaFoldDB" id="A0A0V9UQJ1"/>
<dbReference type="Gene3D" id="3.20.20.80">
    <property type="entry name" value="Glycosidases"/>
    <property type="match status" value="1"/>
</dbReference>
<dbReference type="GO" id="GO:0004553">
    <property type="term" value="F:hydrolase activity, hydrolyzing O-glycosyl compounds"/>
    <property type="evidence" value="ECO:0007669"/>
    <property type="project" value="InterPro"/>
</dbReference>
<accession>A0A0V9UQJ1</accession>
<reference evidence="2 3" key="2">
    <citation type="journal article" date="2016" name="Genome Announc.">
        <title>Draft Genome Sequence of a Versatile Hydrocarbon-Degrading Bacterium, Rhodococcus pyridinivorans Strain KG-16, Collected from Oil Fields in India.</title>
        <authorList>
            <person name="Aggarwal R.K."/>
            <person name="Dawar C."/>
            <person name="Phanindranath R."/>
            <person name="Mutnuri L."/>
            <person name="Dayal A.M."/>
        </authorList>
    </citation>
    <scope>NUCLEOTIDE SEQUENCE [LARGE SCALE GENOMIC DNA]</scope>
    <source>
        <strain evidence="2 3">KG-16</strain>
    </source>
</reference>
<sequence length="354" mass="39086">MRVAAVATALLLLLAACAQDTSSRPSPPEDLPMVRADGDRLVLDGRTWWPAGLNAYQLGTRWEVNQGCGAEVDLDDFFGTLAPRSVVRFDAFQSHAVHRIGGTLDFTALDAVFDAAERHRVYLIPVLAPQDSGCDAGGYKQADWYDTGWRDPLPGHVLAYDDWVATAVERWGSSPSVAMWELIGEPETATCTDDECTLERRECVPGGARLLRNWIDDAAAIVREHDPDRLITVGTIGGDQCGSAGDDFATVTDAEHLDVVQYHDYDDAQFLEQRLARLSKPMLVAELGVRAGSCLDTSDRAEIVDRTLTRYRELGADGALMWSFVPDPRRDECTYDIGPDDPVHYVLRRHHRSG</sequence>
<evidence type="ECO:0000313" key="3">
    <source>
        <dbReference type="Proteomes" id="UP000053060"/>
    </source>
</evidence>
<organism evidence="2 3">
    <name type="scientific">Rhodococcus pyridinivorans KG-16</name>
    <dbReference type="NCBI Taxonomy" id="1441730"/>
    <lineage>
        <taxon>Bacteria</taxon>
        <taxon>Bacillati</taxon>
        <taxon>Actinomycetota</taxon>
        <taxon>Actinomycetes</taxon>
        <taxon>Mycobacteriales</taxon>
        <taxon>Nocardiaceae</taxon>
        <taxon>Rhodococcus</taxon>
    </lineage>
</organism>
<dbReference type="SUPFAM" id="SSF51445">
    <property type="entry name" value="(Trans)glycosidases"/>
    <property type="match status" value="1"/>
</dbReference>
<comment type="caution">
    <text evidence="2">The sequence shown here is derived from an EMBL/GenBank/DDBJ whole genome shotgun (WGS) entry which is preliminary data.</text>
</comment>
<dbReference type="InterPro" id="IPR045053">
    <property type="entry name" value="MAN-like"/>
</dbReference>
<dbReference type="PROSITE" id="PS51257">
    <property type="entry name" value="PROKAR_LIPOPROTEIN"/>
    <property type="match status" value="1"/>
</dbReference>
<dbReference type="InterPro" id="IPR017853">
    <property type="entry name" value="GH"/>
</dbReference>
<evidence type="ECO:0000256" key="1">
    <source>
        <dbReference type="SAM" id="SignalP"/>
    </source>
</evidence>
<feature type="signal peptide" evidence="1">
    <location>
        <begin position="1"/>
        <end position="18"/>
    </location>
</feature>